<dbReference type="STRING" id="6313.A0A0K0DCN4"/>
<dbReference type="SUPFAM" id="SSF54001">
    <property type="entry name" value="Cysteine proteinases"/>
    <property type="match status" value="1"/>
</dbReference>
<sequence length="98" mass="11258">MTRVGKHAQLRGLLNMGSTCYMNSVLQALVHTPVLRDYFLSDQHSCQRSPGTCLMCTMHQLMQVISQKKKIWFTLFDSFVTSLPPQPSMFYQKPVSIF</sequence>
<dbReference type="AlphaFoldDB" id="A0A0K0DCN4"/>
<dbReference type="GO" id="GO:0004843">
    <property type="term" value="F:cysteine-type deubiquitinase activity"/>
    <property type="evidence" value="ECO:0007669"/>
    <property type="project" value="InterPro"/>
</dbReference>
<dbReference type="PANTHER" id="PTHR24006:SF937">
    <property type="entry name" value="UBIQUITIN CARBOXYL-TERMINAL HYDROLASE"/>
    <property type="match status" value="1"/>
</dbReference>
<dbReference type="Gene3D" id="3.90.70.10">
    <property type="entry name" value="Cysteine proteinases"/>
    <property type="match status" value="1"/>
</dbReference>
<dbReference type="GO" id="GO:0005634">
    <property type="term" value="C:nucleus"/>
    <property type="evidence" value="ECO:0007669"/>
    <property type="project" value="TreeGrafter"/>
</dbReference>
<dbReference type="PROSITE" id="PS00972">
    <property type="entry name" value="USP_1"/>
    <property type="match status" value="1"/>
</dbReference>
<dbReference type="InterPro" id="IPR001394">
    <property type="entry name" value="Peptidase_C19_UCH"/>
</dbReference>
<dbReference type="Proteomes" id="UP000035642">
    <property type="component" value="Unassembled WGS sequence"/>
</dbReference>
<dbReference type="InterPro" id="IPR028889">
    <property type="entry name" value="USP"/>
</dbReference>
<evidence type="ECO:0000259" key="2">
    <source>
        <dbReference type="PROSITE" id="PS50235"/>
    </source>
</evidence>
<comment type="similarity">
    <text evidence="1">Belongs to the peptidase C19 family.</text>
</comment>
<evidence type="ECO:0000256" key="1">
    <source>
        <dbReference type="ARBA" id="ARBA00009085"/>
    </source>
</evidence>
<reference evidence="4" key="2">
    <citation type="submission" date="2017-02" db="UniProtKB">
        <authorList>
            <consortium name="WormBaseParasite"/>
        </authorList>
    </citation>
    <scope>IDENTIFICATION</scope>
</reference>
<organism evidence="3 4">
    <name type="scientific">Angiostrongylus cantonensis</name>
    <name type="common">Rat lungworm</name>
    <dbReference type="NCBI Taxonomy" id="6313"/>
    <lineage>
        <taxon>Eukaryota</taxon>
        <taxon>Metazoa</taxon>
        <taxon>Ecdysozoa</taxon>
        <taxon>Nematoda</taxon>
        <taxon>Chromadorea</taxon>
        <taxon>Rhabditida</taxon>
        <taxon>Rhabditina</taxon>
        <taxon>Rhabditomorpha</taxon>
        <taxon>Strongyloidea</taxon>
        <taxon>Metastrongylidae</taxon>
        <taxon>Angiostrongylus</taxon>
    </lineage>
</organism>
<dbReference type="WBParaSite" id="ACAC_0000835501-mRNA-1">
    <property type="protein sequence ID" value="ACAC_0000835501-mRNA-1"/>
    <property type="gene ID" value="ACAC_0000835501"/>
</dbReference>
<dbReference type="PROSITE" id="PS50235">
    <property type="entry name" value="USP_3"/>
    <property type="match status" value="1"/>
</dbReference>
<keyword evidence="3" id="KW-1185">Reference proteome</keyword>
<dbReference type="InterPro" id="IPR018200">
    <property type="entry name" value="USP_CS"/>
</dbReference>
<dbReference type="PANTHER" id="PTHR24006">
    <property type="entry name" value="UBIQUITIN CARBOXYL-TERMINAL HYDROLASE"/>
    <property type="match status" value="1"/>
</dbReference>
<dbReference type="Pfam" id="PF00443">
    <property type="entry name" value="UCH"/>
    <property type="match status" value="1"/>
</dbReference>
<proteinExistence type="inferred from homology"/>
<dbReference type="GO" id="GO:0016579">
    <property type="term" value="P:protein deubiquitination"/>
    <property type="evidence" value="ECO:0007669"/>
    <property type="project" value="InterPro"/>
</dbReference>
<protein>
    <submittedName>
        <fullName evidence="4">USP domain-containing protein</fullName>
    </submittedName>
</protein>
<evidence type="ECO:0000313" key="3">
    <source>
        <dbReference type="Proteomes" id="UP000035642"/>
    </source>
</evidence>
<evidence type="ECO:0000313" key="4">
    <source>
        <dbReference type="WBParaSite" id="ACAC_0000835501-mRNA-1"/>
    </source>
</evidence>
<name>A0A0K0DCN4_ANGCA</name>
<dbReference type="GO" id="GO:0005829">
    <property type="term" value="C:cytosol"/>
    <property type="evidence" value="ECO:0007669"/>
    <property type="project" value="TreeGrafter"/>
</dbReference>
<dbReference type="InterPro" id="IPR050164">
    <property type="entry name" value="Peptidase_C19"/>
</dbReference>
<accession>A0A0K0DCN4</accession>
<dbReference type="InterPro" id="IPR038765">
    <property type="entry name" value="Papain-like_cys_pep_sf"/>
</dbReference>
<reference evidence="3" key="1">
    <citation type="submission" date="2012-09" db="EMBL/GenBank/DDBJ databases">
        <authorList>
            <person name="Martin A.A."/>
        </authorList>
    </citation>
    <scope>NUCLEOTIDE SEQUENCE</scope>
</reference>
<feature type="domain" description="USP" evidence="2">
    <location>
        <begin position="11"/>
        <end position="98"/>
    </location>
</feature>